<dbReference type="InterPro" id="IPR011042">
    <property type="entry name" value="6-blade_b-propeller_TolB-like"/>
</dbReference>
<evidence type="ECO:0000313" key="5">
    <source>
        <dbReference type="EMBL" id="AKG41444.1"/>
    </source>
</evidence>
<evidence type="ECO:0000256" key="1">
    <source>
        <dbReference type="ARBA" id="ARBA00022729"/>
    </source>
</evidence>
<dbReference type="SMART" id="SM00089">
    <property type="entry name" value="PKD"/>
    <property type="match status" value="1"/>
</dbReference>
<dbReference type="Pfam" id="PF06283">
    <property type="entry name" value="ThuA"/>
    <property type="match status" value="1"/>
</dbReference>
<dbReference type="InterPro" id="IPR022409">
    <property type="entry name" value="PKD/Chitinase_dom"/>
</dbReference>
<dbReference type="GO" id="GO:0030246">
    <property type="term" value="F:carbohydrate binding"/>
    <property type="evidence" value="ECO:0007669"/>
    <property type="project" value="InterPro"/>
</dbReference>
<dbReference type="PANTHER" id="PTHR40469:SF2">
    <property type="entry name" value="GALACTOSE-BINDING DOMAIN-LIKE SUPERFAMILY PROTEIN"/>
    <property type="match status" value="1"/>
</dbReference>
<protein>
    <submittedName>
        <fullName evidence="5">PKD domain containing protein</fullName>
    </submittedName>
</protein>
<dbReference type="InterPro" id="IPR006584">
    <property type="entry name" value="Cellulose-bd_IV"/>
</dbReference>
<feature type="chain" id="PRO_5005437338" evidence="2">
    <location>
        <begin position="36"/>
        <end position="1048"/>
    </location>
</feature>
<name>A0A0F7FQ16_9ACTN</name>
<dbReference type="InterPro" id="IPR029010">
    <property type="entry name" value="ThuA-like"/>
</dbReference>
<dbReference type="InterPro" id="IPR008979">
    <property type="entry name" value="Galactose-bd-like_sf"/>
</dbReference>
<dbReference type="SUPFAM" id="SSF50952">
    <property type="entry name" value="Soluble quinoprotein glucose dehydrogenase"/>
    <property type="match status" value="1"/>
</dbReference>
<dbReference type="PROSITE" id="PS50093">
    <property type="entry name" value="PKD"/>
    <property type="match status" value="1"/>
</dbReference>
<dbReference type="Pfam" id="PF18911">
    <property type="entry name" value="PKD_4"/>
    <property type="match status" value="1"/>
</dbReference>
<dbReference type="InterPro" id="IPR005084">
    <property type="entry name" value="CBM6"/>
</dbReference>
<dbReference type="SMART" id="SM00606">
    <property type="entry name" value="CBD_IV"/>
    <property type="match status" value="1"/>
</dbReference>
<keyword evidence="1 2" id="KW-0732">Signal</keyword>
<dbReference type="PANTHER" id="PTHR40469">
    <property type="entry name" value="SECRETED GLYCOSYL HYDROLASE"/>
    <property type="match status" value="1"/>
</dbReference>
<reference evidence="5" key="1">
    <citation type="submission" date="2019-08" db="EMBL/GenBank/DDBJ databases">
        <title>Complete genome sequence of a mangrove-derived Streptomyces xiamenensis.</title>
        <authorList>
            <person name="Xu J."/>
        </authorList>
    </citation>
    <scope>NUCLEOTIDE SEQUENCE</scope>
    <source>
        <strain evidence="5">318</strain>
    </source>
</reference>
<proteinExistence type="predicted"/>
<dbReference type="AlphaFoldDB" id="A0A0F7FQ16"/>
<feature type="domain" description="PKD" evidence="3">
    <location>
        <begin position="705"/>
        <end position="788"/>
    </location>
</feature>
<feature type="signal peptide" evidence="2">
    <location>
        <begin position="1"/>
        <end position="35"/>
    </location>
</feature>
<dbReference type="GO" id="GO:0005975">
    <property type="term" value="P:carbohydrate metabolic process"/>
    <property type="evidence" value="ECO:0007669"/>
    <property type="project" value="UniProtKB-ARBA"/>
</dbReference>
<dbReference type="STRING" id="408015.SXIM_00600"/>
<dbReference type="Pfam" id="PF03422">
    <property type="entry name" value="CBM_6"/>
    <property type="match status" value="1"/>
</dbReference>
<dbReference type="SUPFAM" id="SSF49299">
    <property type="entry name" value="PKD domain"/>
    <property type="match status" value="1"/>
</dbReference>
<evidence type="ECO:0000259" key="4">
    <source>
        <dbReference type="PROSITE" id="PS51175"/>
    </source>
</evidence>
<sequence length="1048" mass="110829">MVTAAPPPPRRLAARFAVAVLAVLALLLAGGPATAHPDSADDTFHALVFSKTAGFRHDSIPAGIAAIEQLGAENGFEVTATEDAAVFNDEDLARYAVVIWLSTTGDVLDDTQQAAFERYIESGGGYAGVHAAADTEYGWPWYGGLVGSWFAGHPAPQDASIKVEDHAHPSTAHLPVRWERHDEWYDYSPNPRGDVHVLASLDEDSYTGGNMGDEHPISWCHDYSGGRAWYTGLGHTIESFAEPEFLEHLLGGITTAAGVVPADCGASLTAGYEKITLDDNTSNPMELGIAEDGRVFYIDRNGAVRVVHTDGTVATIGTLPVYTGQEFGLLGIALDPGFTDNGHLYLYYSPAGADPVDRVSRFTVSGDTLDLAGEEVLLEIDVQREQCCHAGGALEFDGQGNLYIATGDNTNPFGSPTDGYAPLDERPGRAAWDSQATSANSAVLNGKILRITPHDDGGYTVPEGNLYAPGTADTRPEIYAMGFRNPFRIGLDPSTDALYVADYGPDAAAADPTRGPDGRVEWNIVDEPGFYGWPYCVGDNTPYHAFDYATGTAGAAFDCAAPVNDSPHNTGVRELPPAVPAELWMGASSTGVPEIGTSGAPMTSGAYAYDADLDSDRKWPAYFDGKAVFADWNNSRMFSVQPDAERSGVSDVSRILEEMDFTRPHALRFGPDGALYVIEWGSGFGGDNADSGVYRVDYVLGNRAPVARMTASRTSGPLPLEVTFDAAQSHHPDGTPITFAWDFDGDGTTDSTETAPTHTYTQAGRFTARLTVTDADGRTAVSNLDITAGNTAPAIEVHAPLNGGYFSFGDTIAYEVSVTDAEDAQIDCARVIVQPGLGHDEHSHGYEQYRGCSGTFPLPGDEGHTGANIFGTVTVTYTDDGAGDAPPITSQEVLVLQPKHREAEHFDATGRVPSAPSGGTPGVEIEPTGDTAGGGQNIGFIEDGDWWAWEPANLTGIDEIGLRAASPSAGATVEVRTGDPEGPVVATVRVEPTGGWQTYDDFAGPVSGESAGHSGPLYFVKTTGELNVNWVTFVGQGISEPEAQAGSS</sequence>
<gene>
    <name evidence="5" type="ORF">SXIM_00600</name>
</gene>
<dbReference type="Gene3D" id="2.60.120.260">
    <property type="entry name" value="Galactose-binding domain-like"/>
    <property type="match status" value="1"/>
</dbReference>
<evidence type="ECO:0000259" key="3">
    <source>
        <dbReference type="PROSITE" id="PS50093"/>
    </source>
</evidence>
<evidence type="ECO:0000256" key="2">
    <source>
        <dbReference type="SAM" id="SignalP"/>
    </source>
</evidence>
<dbReference type="CDD" id="cd04084">
    <property type="entry name" value="CBM6_xylanase-like"/>
    <property type="match status" value="1"/>
</dbReference>
<dbReference type="InterPro" id="IPR011041">
    <property type="entry name" value="Quinoprot_gluc/sorb_DH_b-prop"/>
</dbReference>
<dbReference type="PATRIC" id="fig|408015.6.peg.75"/>
<organism evidence="5 6">
    <name type="scientific">Streptomyces xiamenensis</name>
    <dbReference type="NCBI Taxonomy" id="408015"/>
    <lineage>
        <taxon>Bacteria</taxon>
        <taxon>Bacillati</taxon>
        <taxon>Actinomycetota</taxon>
        <taxon>Actinomycetes</taxon>
        <taxon>Kitasatosporales</taxon>
        <taxon>Streptomycetaceae</taxon>
        <taxon>Streptomyces</taxon>
    </lineage>
</organism>
<dbReference type="Pfam" id="PF07995">
    <property type="entry name" value="GSDH"/>
    <property type="match status" value="1"/>
</dbReference>
<dbReference type="Gene3D" id="3.40.50.880">
    <property type="match status" value="1"/>
</dbReference>
<dbReference type="PROSITE" id="PS51175">
    <property type="entry name" value="CBM6"/>
    <property type="match status" value="1"/>
</dbReference>
<dbReference type="SUPFAM" id="SSF49785">
    <property type="entry name" value="Galactose-binding domain-like"/>
    <property type="match status" value="1"/>
</dbReference>
<dbReference type="HOGENOM" id="CLU_002470_2_0_11"/>
<dbReference type="InterPro" id="IPR012938">
    <property type="entry name" value="Glc/Sorbosone_DH"/>
</dbReference>
<dbReference type="InterPro" id="IPR029062">
    <property type="entry name" value="Class_I_gatase-like"/>
</dbReference>
<evidence type="ECO:0000313" key="6">
    <source>
        <dbReference type="Proteomes" id="UP000034034"/>
    </source>
</evidence>
<dbReference type="Proteomes" id="UP000034034">
    <property type="component" value="Chromosome"/>
</dbReference>
<dbReference type="CDD" id="cd00146">
    <property type="entry name" value="PKD"/>
    <property type="match status" value="1"/>
</dbReference>
<accession>A0A0F7FQ16</accession>
<dbReference type="InterPro" id="IPR035986">
    <property type="entry name" value="PKD_dom_sf"/>
</dbReference>
<keyword evidence="6" id="KW-1185">Reference proteome</keyword>
<dbReference type="InterPro" id="IPR000601">
    <property type="entry name" value="PKD_dom"/>
</dbReference>
<dbReference type="Gene3D" id="2.60.40.10">
    <property type="entry name" value="Immunoglobulins"/>
    <property type="match status" value="1"/>
</dbReference>
<dbReference type="SUPFAM" id="SSF52317">
    <property type="entry name" value="Class I glutamine amidotransferase-like"/>
    <property type="match status" value="1"/>
</dbReference>
<dbReference type="InterPro" id="IPR013783">
    <property type="entry name" value="Ig-like_fold"/>
</dbReference>
<dbReference type="Gene3D" id="2.120.10.30">
    <property type="entry name" value="TolB, C-terminal domain"/>
    <property type="match status" value="1"/>
</dbReference>
<feature type="domain" description="CBM6" evidence="4">
    <location>
        <begin position="899"/>
        <end position="1034"/>
    </location>
</feature>
<dbReference type="EMBL" id="CP009922">
    <property type="protein sequence ID" value="AKG41444.1"/>
    <property type="molecule type" value="Genomic_DNA"/>
</dbReference>
<dbReference type="KEGG" id="sxi:SXIM_00600"/>